<proteinExistence type="predicted"/>
<dbReference type="AlphaFoldDB" id="A0A134A005"/>
<dbReference type="PATRIC" id="fig|157687.3.peg.1898"/>
<dbReference type="STRING" id="157687.HMPREF3180_01901"/>
<accession>A0A134A005</accession>
<gene>
    <name evidence="1" type="ORF">HMPREF3180_01901</name>
</gene>
<keyword evidence="2" id="KW-1185">Reference proteome</keyword>
<evidence type="ECO:0000313" key="1">
    <source>
        <dbReference type="EMBL" id="KXB61032.1"/>
    </source>
</evidence>
<reference evidence="2" key="1">
    <citation type="submission" date="2016-01" db="EMBL/GenBank/DDBJ databases">
        <authorList>
            <person name="Mitreva M."/>
            <person name="Pepin K.H."/>
            <person name="Mihindukulasuriya K.A."/>
            <person name="Fulton R."/>
            <person name="Fronick C."/>
            <person name="O'Laughlin M."/>
            <person name="Miner T."/>
            <person name="Herter B."/>
            <person name="Rosa B.A."/>
            <person name="Cordes M."/>
            <person name="Tomlinson C."/>
            <person name="Wollam A."/>
            <person name="Palsikar V.B."/>
            <person name="Mardis E.R."/>
            <person name="Wilson R.K."/>
        </authorList>
    </citation>
    <scope>NUCLEOTIDE SEQUENCE [LARGE SCALE GENOMIC DNA]</scope>
    <source>
        <strain evidence="2">KA00185</strain>
    </source>
</reference>
<dbReference type="EMBL" id="LSDD01000146">
    <property type="protein sequence ID" value="KXB61032.1"/>
    <property type="molecule type" value="Genomic_DNA"/>
</dbReference>
<sequence>MVKLKEFFYFKKFIFILDILKKSVIIKIEMEDFVNQIILY</sequence>
<dbReference type="Proteomes" id="UP000070483">
    <property type="component" value="Unassembled WGS sequence"/>
</dbReference>
<name>A0A134A005_9FUSO</name>
<organism evidence="1 2">
    <name type="scientific">Leptotrichia wadei</name>
    <dbReference type="NCBI Taxonomy" id="157687"/>
    <lineage>
        <taxon>Bacteria</taxon>
        <taxon>Fusobacteriati</taxon>
        <taxon>Fusobacteriota</taxon>
        <taxon>Fusobacteriia</taxon>
        <taxon>Fusobacteriales</taxon>
        <taxon>Leptotrichiaceae</taxon>
        <taxon>Leptotrichia</taxon>
    </lineage>
</organism>
<comment type="caution">
    <text evidence="1">The sequence shown here is derived from an EMBL/GenBank/DDBJ whole genome shotgun (WGS) entry which is preliminary data.</text>
</comment>
<evidence type="ECO:0000313" key="2">
    <source>
        <dbReference type="Proteomes" id="UP000070483"/>
    </source>
</evidence>
<protein>
    <submittedName>
        <fullName evidence="1">Uncharacterized protein</fullName>
    </submittedName>
</protein>